<dbReference type="SUPFAM" id="SSF53850">
    <property type="entry name" value="Periplasmic binding protein-like II"/>
    <property type="match status" value="1"/>
</dbReference>
<dbReference type="PROSITE" id="PS50928">
    <property type="entry name" value="ABC_TM1"/>
    <property type="match status" value="1"/>
</dbReference>
<proteinExistence type="inferred from homology"/>
<dbReference type="InterPro" id="IPR010065">
    <property type="entry name" value="AA_ABC_transptr_permease_3TM"/>
</dbReference>
<dbReference type="GO" id="GO:0043190">
    <property type="term" value="C:ATP-binding cassette (ABC) transporter complex"/>
    <property type="evidence" value="ECO:0007669"/>
    <property type="project" value="InterPro"/>
</dbReference>
<feature type="transmembrane region" description="Helical" evidence="9">
    <location>
        <begin position="308"/>
        <end position="330"/>
    </location>
</feature>
<comment type="similarity">
    <text evidence="2">Belongs to the binding-protein-dependent transport system permease family. HisMQ subfamily.</text>
</comment>
<dbReference type="InterPro" id="IPR000515">
    <property type="entry name" value="MetI-like"/>
</dbReference>
<evidence type="ECO:0000256" key="2">
    <source>
        <dbReference type="ARBA" id="ARBA00010072"/>
    </source>
</evidence>
<dbReference type="InterPro" id="IPR035906">
    <property type="entry name" value="MetI-like_sf"/>
</dbReference>
<feature type="transmembrane region" description="Helical" evidence="9">
    <location>
        <begin position="476"/>
        <end position="497"/>
    </location>
</feature>
<feature type="transmembrane region" description="Helical" evidence="9">
    <location>
        <begin position="364"/>
        <end position="387"/>
    </location>
</feature>
<comment type="subcellular location">
    <subcellularLocation>
        <location evidence="1 9">Cell membrane</location>
        <topology evidence="1 9">Multi-pass membrane protein</topology>
    </subcellularLocation>
</comment>
<feature type="domain" description="ABC transmembrane type-1" evidence="10">
    <location>
        <begin position="306"/>
        <end position="497"/>
    </location>
</feature>
<dbReference type="Gene3D" id="3.40.190.10">
    <property type="entry name" value="Periplasmic binding protein-like II"/>
    <property type="match status" value="2"/>
</dbReference>
<keyword evidence="5 9" id="KW-0812">Transmembrane</keyword>
<dbReference type="NCBIfam" id="TIGR01726">
    <property type="entry name" value="HEQRo_perm_3TM"/>
    <property type="match status" value="1"/>
</dbReference>
<dbReference type="EMBL" id="FR871761">
    <property type="protein sequence ID" value="CCB81027.1"/>
    <property type="molecule type" value="Genomic_DNA"/>
</dbReference>
<accession>F6IR89</accession>
<keyword evidence="7 9" id="KW-1133">Transmembrane helix</keyword>
<evidence type="ECO:0000256" key="8">
    <source>
        <dbReference type="ARBA" id="ARBA00023136"/>
    </source>
</evidence>
<evidence type="ECO:0000256" key="1">
    <source>
        <dbReference type="ARBA" id="ARBA00004651"/>
    </source>
</evidence>
<dbReference type="SMART" id="SM00062">
    <property type="entry name" value="PBPb"/>
    <property type="match status" value="1"/>
</dbReference>
<evidence type="ECO:0000313" key="11">
    <source>
        <dbReference type="EMBL" id="CCB81027.1"/>
    </source>
</evidence>
<gene>
    <name evidence="11" type="ORF">LPE_00034</name>
</gene>
<dbReference type="Gene3D" id="1.10.3720.10">
    <property type="entry name" value="MetI-like"/>
    <property type="match status" value="1"/>
</dbReference>
<dbReference type="CDD" id="cd06261">
    <property type="entry name" value="TM_PBP2"/>
    <property type="match status" value="1"/>
</dbReference>
<reference evidence="11" key="1">
    <citation type="journal article" date="2011" name="J. Bacteriol.">
        <title>Annotated genome sequence of Lactobacillus pentosus MP-10, which has probiotic potential, from naturally fermented Alorena green table olives.</title>
        <authorList>
            <person name="Abriouel H."/>
            <person name="Benomar N."/>
            <person name="Perez Pulido R."/>
            <person name="Canamero M.M."/>
            <person name="Galvez A."/>
        </authorList>
    </citation>
    <scope>NUCLEOTIDE SEQUENCE</scope>
    <source>
        <strain evidence="11">MP-10</strain>
    </source>
</reference>
<evidence type="ECO:0000256" key="9">
    <source>
        <dbReference type="RuleBase" id="RU363032"/>
    </source>
</evidence>
<dbReference type="PANTHER" id="PTHR30614">
    <property type="entry name" value="MEMBRANE COMPONENT OF AMINO ACID ABC TRANSPORTER"/>
    <property type="match status" value="1"/>
</dbReference>
<evidence type="ECO:0000259" key="10">
    <source>
        <dbReference type="PROSITE" id="PS50928"/>
    </source>
</evidence>
<organism evidence="11">
    <name type="scientific">Lactiplantibacillus pentosus MP-10</name>
    <dbReference type="NCBI Taxonomy" id="1028490"/>
    <lineage>
        <taxon>Bacteria</taxon>
        <taxon>Bacillati</taxon>
        <taxon>Bacillota</taxon>
        <taxon>Bacilli</taxon>
        <taxon>Lactobacillales</taxon>
        <taxon>Lactobacillaceae</taxon>
        <taxon>Lactiplantibacillus</taxon>
    </lineage>
</organism>
<protein>
    <submittedName>
        <fullName evidence="11">Glutamine ABC transporter, substrate binding and permease protein</fullName>
    </submittedName>
</protein>
<evidence type="ECO:0000256" key="5">
    <source>
        <dbReference type="ARBA" id="ARBA00022692"/>
    </source>
</evidence>
<sequence>MRLYFILVNYKTRRIPMKKRFGLFLAIIVALIMTVVPIGQTQHAQAADNSLEQIQKKGVLVMGTSPDYPPYEFQATVNGKSKIVGMDVQIGKQVAKDLGVKLKIKSMSFDSLLVALQTGKIDMIISGMNPTPSRRKNVDFTHVYYQGGYDIVINKTDKGKYKNKDSFKNGTLGAQTGTTQYNAVKKQTTAKAKGMTSQSDLILALQSHKVDGVAMEKPSAEAYVANNKNLVAIPSGFNMSSSATSSAIAFRKGSTSLVNKVNKTVDRIKKQNLVKKQYLPAAGKYLKTNTVNTSMGHYWKAFATGIEYTLIITVCSVFFGFIIGILLALARMAKGNPLKTAIRWLATAYVEFIRGTPMMVQVMFVYFGLGLFVNLPALTSGIIAISLNSGAYVAEYIRGGINSVDVGQTEAARSLGMSNGETMRYVVLPQALKNIWPSLGNEFITLIKDSSIVSIIGVTELIYQSNIVRSDTYRGVAPIVVIMVLYFILTFTASRILNYFERRMQHD</sequence>
<dbReference type="Pfam" id="PF00497">
    <property type="entry name" value="SBP_bac_3"/>
    <property type="match status" value="1"/>
</dbReference>
<name>F6IR89_LACPE</name>
<keyword evidence="6" id="KW-0029">Amino-acid transport</keyword>
<keyword evidence="4" id="KW-1003">Cell membrane</keyword>
<dbReference type="FunFam" id="1.10.3720.10:FF:000033">
    <property type="entry name" value="Polar amino acid ABC transporter permease"/>
    <property type="match status" value="1"/>
</dbReference>
<keyword evidence="8 9" id="KW-0472">Membrane</keyword>
<dbReference type="Pfam" id="PF00528">
    <property type="entry name" value="BPD_transp_1"/>
    <property type="match status" value="1"/>
</dbReference>
<evidence type="ECO:0000256" key="4">
    <source>
        <dbReference type="ARBA" id="ARBA00022475"/>
    </source>
</evidence>
<evidence type="ECO:0000256" key="3">
    <source>
        <dbReference type="ARBA" id="ARBA00022448"/>
    </source>
</evidence>
<dbReference type="InterPro" id="IPR043429">
    <property type="entry name" value="ArtM/GltK/GlnP/TcyL/YhdX-like"/>
</dbReference>
<dbReference type="AlphaFoldDB" id="F6IR89"/>
<dbReference type="GO" id="GO:0006865">
    <property type="term" value="P:amino acid transport"/>
    <property type="evidence" value="ECO:0007669"/>
    <property type="project" value="UniProtKB-KW"/>
</dbReference>
<dbReference type="InterPro" id="IPR001638">
    <property type="entry name" value="Solute-binding_3/MltF_N"/>
</dbReference>
<keyword evidence="3 9" id="KW-0813">Transport</keyword>
<dbReference type="SUPFAM" id="SSF161098">
    <property type="entry name" value="MetI-like"/>
    <property type="match status" value="1"/>
</dbReference>
<feature type="transmembrane region" description="Helical" evidence="9">
    <location>
        <begin position="21"/>
        <end position="39"/>
    </location>
</feature>
<dbReference type="GO" id="GO:0022857">
    <property type="term" value="F:transmembrane transporter activity"/>
    <property type="evidence" value="ECO:0007669"/>
    <property type="project" value="InterPro"/>
</dbReference>
<evidence type="ECO:0000256" key="6">
    <source>
        <dbReference type="ARBA" id="ARBA00022970"/>
    </source>
</evidence>
<dbReference type="PANTHER" id="PTHR30614:SF20">
    <property type="entry name" value="GLUTAMINE TRANSPORT SYSTEM PERMEASE PROTEIN GLNP"/>
    <property type="match status" value="1"/>
</dbReference>
<evidence type="ECO:0000256" key="7">
    <source>
        <dbReference type="ARBA" id="ARBA00022989"/>
    </source>
</evidence>